<dbReference type="Gene3D" id="3.30.1860.10">
    <property type="entry name" value="uncharacterized conserved protein from methanopyrus kandleri domain like"/>
    <property type="match status" value="1"/>
</dbReference>
<keyword evidence="2" id="KW-1185">Reference proteome</keyword>
<proteinExistence type="predicted"/>
<evidence type="ECO:0000313" key="2">
    <source>
        <dbReference type="Proteomes" id="UP000186940"/>
    </source>
</evidence>
<sequence>MYLKIHEVDGKKVVAVCDRALLGRSFEDGEISVEITERFYKGEIASRSEVISVLQDAENVNLFGDMAVGCAIESGLIDEEGIIRIAGIPHAQIFVI</sequence>
<reference evidence="1" key="1">
    <citation type="submission" date="2016-05" db="EMBL/GenBank/DDBJ databases">
        <title>Microbial consortia oxidize butane by reversing methanogenesis.</title>
        <authorList>
            <person name="Laso-Perez R."/>
            <person name="Richter M."/>
            <person name="Wegener G."/>
            <person name="Musat F."/>
        </authorList>
    </citation>
    <scope>NUCLEOTIDE SEQUENCE [LARGE SCALE GENOMIC DNA]</scope>
    <source>
        <strain evidence="1">BOX2</strain>
    </source>
</reference>
<protein>
    <submittedName>
        <fullName evidence="1">Protein containing DUF424</fullName>
    </submittedName>
</protein>
<organism evidence="1 2">
    <name type="scientific">Candidatus Syntropharchaeum caldarium</name>
    <dbReference type="NCBI Taxonomy" id="1838285"/>
    <lineage>
        <taxon>Archaea</taxon>
        <taxon>Methanobacteriati</taxon>
        <taxon>Methanobacteriota</taxon>
        <taxon>Stenosarchaea group</taxon>
        <taxon>Methanomicrobia</taxon>
        <taxon>Methanosarcinales</taxon>
        <taxon>ANME-2 cluster</taxon>
        <taxon>Candidatus Syntropharchaeum</taxon>
    </lineage>
</organism>
<evidence type="ECO:0000313" key="1">
    <source>
        <dbReference type="EMBL" id="OFV67135.1"/>
    </source>
</evidence>
<dbReference type="Pfam" id="PF04242">
    <property type="entry name" value="DUF424"/>
    <property type="match status" value="1"/>
</dbReference>
<dbReference type="STRING" id="1838285.SCAL_001760"/>
<dbReference type="InterPro" id="IPR007355">
    <property type="entry name" value="DUF424"/>
</dbReference>
<gene>
    <name evidence="1" type="ORF">SCAL_001760</name>
</gene>
<accession>A0A1F2P7T1</accession>
<dbReference type="Proteomes" id="UP000186940">
    <property type="component" value="Unassembled WGS sequence"/>
</dbReference>
<dbReference type="AlphaFoldDB" id="A0A1F2P7T1"/>
<dbReference type="EMBL" id="LYOS01000008">
    <property type="protein sequence ID" value="OFV67135.1"/>
    <property type="molecule type" value="Genomic_DNA"/>
</dbReference>
<name>A0A1F2P7T1_9EURY</name>
<comment type="caution">
    <text evidence="1">The sequence shown here is derived from an EMBL/GenBank/DDBJ whole genome shotgun (WGS) entry which is preliminary data.</text>
</comment>